<feature type="compositionally biased region" description="Low complexity" evidence="1">
    <location>
        <begin position="97"/>
        <end position="112"/>
    </location>
</feature>
<sequence length="124" mass="13592">MASVPNACFAATNIYANYHKHKVISDIEETPPPSPPRPRSPASTPSKWLNTAFGYFQGRPRSSSQPDNYKTDQPTNSKPSPRSVILATHPYLSAGDNSITNRTSSSTPSSPNLNERRKRSDTCS</sequence>
<feature type="compositionally biased region" description="Polar residues" evidence="1">
    <location>
        <begin position="60"/>
        <end position="80"/>
    </location>
</feature>
<protein>
    <submittedName>
        <fullName evidence="3">Uncharacterized protein LOC100374279</fullName>
    </submittedName>
</protein>
<evidence type="ECO:0000313" key="3">
    <source>
        <dbReference type="RefSeq" id="XP_002736765.1"/>
    </source>
</evidence>
<gene>
    <name evidence="3" type="primary">LOC100374279</name>
</gene>
<organism evidence="2 3">
    <name type="scientific">Saccoglossus kowalevskii</name>
    <name type="common">Acorn worm</name>
    <dbReference type="NCBI Taxonomy" id="10224"/>
    <lineage>
        <taxon>Eukaryota</taxon>
        <taxon>Metazoa</taxon>
        <taxon>Hemichordata</taxon>
        <taxon>Enteropneusta</taxon>
        <taxon>Harrimaniidae</taxon>
        <taxon>Saccoglossus</taxon>
    </lineage>
</organism>
<name>A0ABM0GT30_SACKO</name>
<feature type="compositionally biased region" description="Basic and acidic residues" evidence="1">
    <location>
        <begin position="114"/>
        <end position="124"/>
    </location>
</feature>
<proteinExistence type="predicted"/>
<dbReference type="RefSeq" id="XP_002736765.1">
    <property type="nucleotide sequence ID" value="XM_002736719.2"/>
</dbReference>
<evidence type="ECO:0000256" key="1">
    <source>
        <dbReference type="SAM" id="MobiDB-lite"/>
    </source>
</evidence>
<dbReference type="GeneID" id="100374279"/>
<keyword evidence="2" id="KW-1185">Reference proteome</keyword>
<accession>A0ABM0GT30</accession>
<dbReference type="Proteomes" id="UP000694865">
    <property type="component" value="Unplaced"/>
</dbReference>
<evidence type="ECO:0000313" key="2">
    <source>
        <dbReference type="Proteomes" id="UP000694865"/>
    </source>
</evidence>
<reference evidence="3" key="1">
    <citation type="submission" date="2025-08" db="UniProtKB">
        <authorList>
            <consortium name="RefSeq"/>
        </authorList>
    </citation>
    <scope>IDENTIFICATION</scope>
    <source>
        <tissue evidence="3">Testes</tissue>
    </source>
</reference>
<feature type="region of interest" description="Disordered" evidence="1">
    <location>
        <begin position="25"/>
        <end position="124"/>
    </location>
</feature>
<feature type="compositionally biased region" description="Pro residues" evidence="1">
    <location>
        <begin position="30"/>
        <end position="39"/>
    </location>
</feature>